<gene>
    <name evidence="1" type="ORF">CYMTET_22499</name>
</gene>
<comment type="caution">
    <text evidence="1">The sequence shown here is derived from an EMBL/GenBank/DDBJ whole genome shotgun (WGS) entry which is preliminary data.</text>
</comment>
<proteinExistence type="predicted"/>
<dbReference type="EMBL" id="LGRX02011375">
    <property type="protein sequence ID" value="KAK3269029.1"/>
    <property type="molecule type" value="Genomic_DNA"/>
</dbReference>
<dbReference type="AlphaFoldDB" id="A0AAE0L249"/>
<evidence type="ECO:0000313" key="1">
    <source>
        <dbReference type="EMBL" id="KAK3269029.1"/>
    </source>
</evidence>
<evidence type="ECO:0000313" key="2">
    <source>
        <dbReference type="Proteomes" id="UP001190700"/>
    </source>
</evidence>
<organism evidence="1 2">
    <name type="scientific">Cymbomonas tetramitiformis</name>
    <dbReference type="NCBI Taxonomy" id="36881"/>
    <lineage>
        <taxon>Eukaryota</taxon>
        <taxon>Viridiplantae</taxon>
        <taxon>Chlorophyta</taxon>
        <taxon>Pyramimonadophyceae</taxon>
        <taxon>Pyramimonadales</taxon>
        <taxon>Pyramimonadaceae</taxon>
        <taxon>Cymbomonas</taxon>
    </lineage>
</organism>
<keyword evidence="2" id="KW-1185">Reference proteome</keyword>
<dbReference type="Proteomes" id="UP001190700">
    <property type="component" value="Unassembled WGS sequence"/>
</dbReference>
<protein>
    <submittedName>
        <fullName evidence="1">Uncharacterized protein</fullName>
    </submittedName>
</protein>
<reference evidence="1 2" key="1">
    <citation type="journal article" date="2015" name="Genome Biol. Evol.">
        <title>Comparative Genomics of a Bacterivorous Green Alga Reveals Evolutionary Causalities and Consequences of Phago-Mixotrophic Mode of Nutrition.</title>
        <authorList>
            <person name="Burns J.A."/>
            <person name="Paasch A."/>
            <person name="Narechania A."/>
            <person name="Kim E."/>
        </authorList>
    </citation>
    <scope>NUCLEOTIDE SEQUENCE [LARGE SCALE GENOMIC DNA]</scope>
    <source>
        <strain evidence="1 2">PLY_AMNH</strain>
    </source>
</reference>
<sequence length="300" mass="30120">MLNNHNISVYEIPDVTSSLLWWADAGGALHCAASAAPVSLLLCEAADDNALFCIVITDISGSLLRRASVRGKPCSAAGLSSGGSASCWFITGVTLRWADDRSAPLRGVEVSGSSPRWTAAGRTLCCAAAPGLLLYRFTRRVVNRAAAGTVSSDTEVTAVTLVAGAGVDVVPEGRAARGWREGQRRYQRSVAAVVAVAGAVPAVDAGVTIVAAAEAIVAVATAEGTTVAARATATNVVADEDATDVGRTPAVVAAHEGATVVAVRATAVEYSAATAVAVADAEVVAAHITAAAVGATVVVM</sequence>
<name>A0AAE0L249_9CHLO</name>
<accession>A0AAE0L249</accession>